<dbReference type="dictyBase" id="DDB_G0267756"/>
<gene>
    <name evidence="3" type="ORF">DDB_G0267756</name>
</gene>
<comment type="caution">
    <text evidence="3">The sequence shown here is derived from an EMBL/GenBank/DDBJ whole genome shotgun (WGS) entry which is preliminary data.</text>
</comment>
<dbReference type="InterPro" id="IPR039564">
    <property type="entry name" value="Peptidase_C39-like"/>
</dbReference>
<dbReference type="VEuPathDB" id="AmoebaDB:DDB_G0267756"/>
<dbReference type="PANTHER" id="PTHR40524:SF1">
    <property type="entry name" value="PEPTIDASE C39-LIKE DOMAIN-CONTAINING PROTEIN"/>
    <property type="match status" value="1"/>
</dbReference>
<dbReference type="PhylomeDB" id="Q55G99"/>
<dbReference type="Gene3D" id="3.90.70.10">
    <property type="entry name" value="Cysteine proteinases"/>
    <property type="match status" value="1"/>
</dbReference>
<dbReference type="RefSeq" id="XP_647285.1">
    <property type="nucleotide sequence ID" value="XM_642193.1"/>
</dbReference>
<evidence type="ECO:0000259" key="2">
    <source>
        <dbReference type="Pfam" id="PF13529"/>
    </source>
</evidence>
<evidence type="ECO:0000313" key="3">
    <source>
        <dbReference type="EMBL" id="EAL73331.1"/>
    </source>
</evidence>
<feature type="domain" description="Peptidase C39-like" evidence="2">
    <location>
        <begin position="26"/>
        <end position="161"/>
    </location>
</feature>
<dbReference type="Proteomes" id="UP000002195">
    <property type="component" value="Unassembled WGS sequence"/>
</dbReference>
<dbReference type="AlphaFoldDB" id="Q55G99"/>
<dbReference type="Pfam" id="PF13529">
    <property type="entry name" value="Peptidase_C39_2"/>
    <property type="match status" value="1"/>
</dbReference>
<accession>Q55G99</accession>
<keyword evidence="4" id="KW-1185">Reference proteome</keyword>
<sequence length="181" mass="20103">MKLFLFLAIILIIGNVSSKPVIPFSYPLYKQCDSRWGNDLIITETICDVGCLMSSCSMAIGGKGITIDDGISNPGSLNTWLKSNSGYEGDNLLVESSLENVSNKINYVGSFPSSQYTMDDIISMLNKKDLILIINVNQGSHFVLATGYDTTESDYVYVNDPGFTKSYYTYQDIVGYRIFKM</sequence>
<dbReference type="GeneID" id="8616091"/>
<dbReference type="FunCoup" id="Q55G99">
    <property type="interactions" value="1"/>
</dbReference>
<evidence type="ECO:0000256" key="1">
    <source>
        <dbReference type="SAM" id="SignalP"/>
    </source>
</evidence>
<dbReference type="InParanoid" id="Q55G99"/>
<protein>
    <recommendedName>
        <fullName evidence="2">Peptidase C39-like domain-containing protein</fullName>
    </recommendedName>
</protein>
<organism evidence="3 4">
    <name type="scientific">Dictyostelium discoideum</name>
    <name type="common">Social amoeba</name>
    <dbReference type="NCBI Taxonomy" id="44689"/>
    <lineage>
        <taxon>Eukaryota</taxon>
        <taxon>Amoebozoa</taxon>
        <taxon>Evosea</taxon>
        <taxon>Eumycetozoa</taxon>
        <taxon>Dictyostelia</taxon>
        <taxon>Dictyosteliales</taxon>
        <taxon>Dictyosteliaceae</taxon>
        <taxon>Dictyostelium</taxon>
    </lineage>
</organism>
<dbReference type="PANTHER" id="PTHR40524">
    <property type="entry name" value="PEPTIDASE_C39_2 DOMAIN-CONTAINING PROTEIN"/>
    <property type="match status" value="1"/>
</dbReference>
<reference evidence="3 4" key="1">
    <citation type="journal article" date="2005" name="Nature">
        <title>The genome of the social amoeba Dictyostelium discoideum.</title>
        <authorList>
            <consortium name="The Dictyostelium discoideum Sequencing Consortium"/>
            <person name="Eichinger L."/>
            <person name="Pachebat J.A."/>
            <person name="Glockner G."/>
            <person name="Rajandream M.A."/>
            <person name="Sucgang R."/>
            <person name="Berriman M."/>
            <person name="Song J."/>
            <person name="Olsen R."/>
            <person name="Szafranski K."/>
            <person name="Xu Q."/>
            <person name="Tunggal B."/>
            <person name="Kummerfeld S."/>
            <person name="Madera M."/>
            <person name="Konfortov B.A."/>
            <person name="Rivero F."/>
            <person name="Bankier A.T."/>
            <person name="Lehmann R."/>
            <person name="Hamlin N."/>
            <person name="Davies R."/>
            <person name="Gaudet P."/>
            <person name="Fey P."/>
            <person name="Pilcher K."/>
            <person name="Chen G."/>
            <person name="Saunders D."/>
            <person name="Sodergren E."/>
            <person name="Davis P."/>
            <person name="Kerhornou A."/>
            <person name="Nie X."/>
            <person name="Hall N."/>
            <person name="Anjard C."/>
            <person name="Hemphill L."/>
            <person name="Bason N."/>
            <person name="Farbrother P."/>
            <person name="Desany B."/>
            <person name="Just E."/>
            <person name="Morio T."/>
            <person name="Rost R."/>
            <person name="Churcher C."/>
            <person name="Cooper J."/>
            <person name="Haydock S."/>
            <person name="van Driessche N."/>
            <person name="Cronin A."/>
            <person name="Goodhead I."/>
            <person name="Muzny D."/>
            <person name="Mourier T."/>
            <person name="Pain A."/>
            <person name="Lu M."/>
            <person name="Harper D."/>
            <person name="Lindsay R."/>
            <person name="Hauser H."/>
            <person name="James K."/>
            <person name="Quiles M."/>
            <person name="Madan Babu M."/>
            <person name="Saito T."/>
            <person name="Buchrieser C."/>
            <person name="Wardroper A."/>
            <person name="Felder M."/>
            <person name="Thangavelu M."/>
            <person name="Johnson D."/>
            <person name="Knights A."/>
            <person name="Loulseged H."/>
            <person name="Mungall K."/>
            <person name="Oliver K."/>
            <person name="Price C."/>
            <person name="Quail M.A."/>
            <person name="Urushihara H."/>
            <person name="Hernandez J."/>
            <person name="Rabbinowitsch E."/>
            <person name="Steffen D."/>
            <person name="Sanders M."/>
            <person name="Ma J."/>
            <person name="Kohara Y."/>
            <person name="Sharp S."/>
            <person name="Simmonds M."/>
            <person name="Spiegler S."/>
            <person name="Tivey A."/>
            <person name="Sugano S."/>
            <person name="White B."/>
            <person name="Walker D."/>
            <person name="Woodward J."/>
            <person name="Winckler T."/>
            <person name="Tanaka Y."/>
            <person name="Shaulsky G."/>
            <person name="Schleicher M."/>
            <person name="Weinstock G."/>
            <person name="Rosenthal A."/>
            <person name="Cox E.C."/>
            <person name="Chisholm R.L."/>
            <person name="Gibbs R."/>
            <person name="Loomis W.F."/>
            <person name="Platzer M."/>
            <person name="Kay R.R."/>
            <person name="Williams J."/>
            <person name="Dear P.H."/>
            <person name="Noegel A.A."/>
            <person name="Barrell B."/>
            <person name="Kuspa A."/>
        </authorList>
    </citation>
    <scope>NUCLEOTIDE SEQUENCE [LARGE SCALE GENOMIC DNA]</scope>
    <source>
        <strain evidence="3 4">AX4</strain>
    </source>
</reference>
<dbReference type="KEGG" id="ddi:DDB_G0267756"/>
<dbReference type="eggNOG" id="ENOG502S2XM">
    <property type="taxonomic scope" value="Eukaryota"/>
</dbReference>
<dbReference type="PaxDb" id="44689-DDB0189522"/>
<dbReference type="HOGENOM" id="CLU_1491705_0_0_1"/>
<feature type="chain" id="PRO_5004249900" description="Peptidase C39-like domain-containing protein" evidence="1">
    <location>
        <begin position="19"/>
        <end position="181"/>
    </location>
</feature>
<proteinExistence type="predicted"/>
<feature type="signal peptide" evidence="1">
    <location>
        <begin position="1"/>
        <end position="18"/>
    </location>
</feature>
<dbReference type="EMBL" id="AAFI02000003">
    <property type="protein sequence ID" value="EAL73331.1"/>
    <property type="molecule type" value="Genomic_DNA"/>
</dbReference>
<keyword evidence="1" id="KW-0732">Signal</keyword>
<dbReference type="OMA" id="KRNNGYA"/>
<evidence type="ECO:0000313" key="4">
    <source>
        <dbReference type="Proteomes" id="UP000002195"/>
    </source>
</evidence>
<name>Q55G99_DICDI</name>